<organism evidence="2 3">
    <name type="scientific">Bacteroides fragilis str. 3976T8</name>
    <dbReference type="NCBI Taxonomy" id="1339314"/>
    <lineage>
        <taxon>Bacteria</taxon>
        <taxon>Pseudomonadati</taxon>
        <taxon>Bacteroidota</taxon>
        <taxon>Bacteroidia</taxon>
        <taxon>Bacteroidales</taxon>
        <taxon>Bacteroidaceae</taxon>
        <taxon>Bacteroides</taxon>
    </lineage>
</organism>
<dbReference type="AlphaFoldDB" id="A0A016AW98"/>
<evidence type="ECO:0000256" key="1">
    <source>
        <dbReference type="SAM" id="MobiDB-lite"/>
    </source>
</evidence>
<feature type="compositionally biased region" description="Basic and acidic residues" evidence="1">
    <location>
        <begin position="20"/>
        <end position="30"/>
    </location>
</feature>
<feature type="region of interest" description="Disordered" evidence="1">
    <location>
        <begin position="1"/>
        <end position="31"/>
    </location>
</feature>
<proteinExistence type="predicted"/>
<dbReference type="Proteomes" id="UP000020938">
    <property type="component" value="Unassembled WGS sequence"/>
</dbReference>
<evidence type="ECO:0000313" key="2">
    <source>
        <dbReference type="EMBL" id="EXZ75670.1"/>
    </source>
</evidence>
<dbReference type="RefSeq" id="WP_032597387.1">
    <property type="nucleotide sequence ID" value="NZ_JGDS01000015.1"/>
</dbReference>
<reference evidence="2 3" key="1">
    <citation type="submission" date="2014-02" db="EMBL/GenBank/DDBJ databases">
        <authorList>
            <person name="Sears C."/>
            <person name="Carroll K."/>
            <person name="Sack B.R."/>
            <person name="Qadri F."/>
            <person name="Myers L.L."/>
            <person name="Chung G.-T."/>
            <person name="Escheverria P."/>
            <person name="Fraser C.M."/>
            <person name="Sadzewicz L."/>
            <person name="Shefchek K.A."/>
            <person name="Tallon L."/>
            <person name="Das S.P."/>
            <person name="Daugherty S."/>
            <person name="Mongodin E.F."/>
        </authorList>
    </citation>
    <scope>NUCLEOTIDE SEQUENCE [LARGE SCALE GENOMIC DNA]</scope>
    <source>
        <strain evidence="2 3">3976T8</strain>
    </source>
</reference>
<accession>A0A016AW98</accession>
<gene>
    <name evidence="2" type="ORF">M123_4786</name>
</gene>
<comment type="caution">
    <text evidence="2">The sequence shown here is derived from an EMBL/GenBank/DDBJ whole genome shotgun (WGS) entry which is preliminary data.</text>
</comment>
<dbReference type="PATRIC" id="fig|1339314.3.peg.107"/>
<dbReference type="EMBL" id="JGDS01000015">
    <property type="protein sequence ID" value="EXZ75670.1"/>
    <property type="molecule type" value="Genomic_DNA"/>
</dbReference>
<protein>
    <submittedName>
        <fullName evidence="2">Uncharacterized protein</fullName>
    </submittedName>
</protein>
<sequence>MDNLTNKEPGIKDTAVQDSANREQKKREGRSAIGAKAQTILDFLRGCSPYEADSIRVMVGHGTGDGDTDTIGAADMLAVNRFLNHGLTRENGAGNEAVMKHRQERAQKLMEAVKDFVDIGQLCRVSVALMKITSDFKAVEEARQHLQSQPVTNGGKN</sequence>
<evidence type="ECO:0000313" key="3">
    <source>
        <dbReference type="Proteomes" id="UP000020938"/>
    </source>
</evidence>
<name>A0A016AW98_BACFG</name>